<dbReference type="InterPro" id="IPR003593">
    <property type="entry name" value="AAA+_ATPase"/>
</dbReference>
<evidence type="ECO:0000256" key="3">
    <source>
        <dbReference type="ARBA" id="ARBA00022741"/>
    </source>
</evidence>
<keyword evidence="12" id="KW-1185">Reference proteome</keyword>
<accession>A0ABY3YT57</accession>
<feature type="transmembrane region" description="Helical" evidence="8">
    <location>
        <begin position="293"/>
        <end position="312"/>
    </location>
</feature>
<dbReference type="EC" id="3.6.3.-" evidence="11"/>
<feature type="region of interest" description="Disordered" evidence="7">
    <location>
        <begin position="1"/>
        <end position="26"/>
    </location>
</feature>
<keyword evidence="2 8" id="KW-0812">Transmembrane</keyword>
<keyword evidence="3" id="KW-0547">Nucleotide-binding</keyword>
<gene>
    <name evidence="11" type="primary">bmrA1</name>
    <name evidence="11" type="ORF">SRIMR7_02195</name>
</gene>
<evidence type="ECO:0000256" key="8">
    <source>
        <dbReference type="SAM" id="Phobius"/>
    </source>
</evidence>
<dbReference type="GO" id="GO:0016787">
    <property type="term" value="F:hydrolase activity"/>
    <property type="evidence" value="ECO:0007669"/>
    <property type="project" value="UniProtKB-KW"/>
</dbReference>
<evidence type="ECO:0000256" key="7">
    <source>
        <dbReference type="SAM" id="MobiDB-lite"/>
    </source>
</evidence>
<feature type="domain" description="ABC transporter" evidence="9">
    <location>
        <begin position="400"/>
        <end position="635"/>
    </location>
</feature>
<evidence type="ECO:0000313" key="11">
    <source>
        <dbReference type="EMBL" id="UNZ00940.1"/>
    </source>
</evidence>
<dbReference type="PROSITE" id="PS00211">
    <property type="entry name" value="ABC_TRANSPORTER_1"/>
    <property type="match status" value="1"/>
</dbReference>
<proteinExistence type="predicted"/>
<dbReference type="RefSeq" id="WP_003986676.1">
    <property type="nucleotide sequence ID" value="NZ_CP094298.1"/>
</dbReference>
<evidence type="ECO:0000256" key="2">
    <source>
        <dbReference type="ARBA" id="ARBA00022692"/>
    </source>
</evidence>
<comment type="subcellular location">
    <subcellularLocation>
        <location evidence="1">Cell membrane</location>
        <topology evidence="1">Multi-pass membrane protein</topology>
    </subcellularLocation>
</comment>
<protein>
    <submittedName>
        <fullName evidence="11">Multidrug resistance ABC transporter ATP-binding/permease protein BmrA</fullName>
        <ecNumber evidence="11">3.6.3.-</ecNumber>
    </submittedName>
</protein>
<dbReference type="GeneID" id="66859977"/>
<evidence type="ECO:0000256" key="5">
    <source>
        <dbReference type="ARBA" id="ARBA00022989"/>
    </source>
</evidence>
<dbReference type="InterPro" id="IPR011527">
    <property type="entry name" value="ABC1_TM_dom"/>
</dbReference>
<sequence length="653" mass="68186">MTSAPPTEARRTDGPAHPAEQPADLAGHGSAWSGLRALAGHLRPQRGRMLAGVALGLLGSVLGLAQPLAAKHVMDIIGHGQPTAGPVVVLSTLVVAGGLLAGLGHYVLDRSAESVVCAVRRRLTHLLPRLRVPVIEHTEPGDLIARVTSDTVLLRRTAPQAVSAAVTGTLITVATVVMMGLLDAVLLGVTLTVIAFVGCVVIVVTPHIGRATRHTQEAVGRMGAGLERTLGALRTVKAAGAEQGETAALHRAAEHARRTGVRAAAWEAVSATLSAVVLQVCFLVVLGVGGARVTSGSIGVSTLVAFLLYLFALTPRIGQLVEGVGQLQIGSAAAVRIREAETLEAEEAEGGEAETGGAEGGESGIGGAEGVQGRGDEAAAAPGRPSGSHERHRDRHPATVTFQQVHFAYRPGLPAVHRHVSFAVPAGGVTAIVGPSGAGKTTVFALIERFYEPDTGRVLLDGTDIRRWPLAELRAAIGYVEQDPTVLAGTLRDNLTLGAADATDEQIAHVLRVARLDTVTGRLPHGLDTQVGHRGSRLSGGERQRVAIARALLRRPRLLLLDEATSQLDAANEAALRETVTDTARRTTVLVVAHRLSTVTTADRILVMEAGRVRARGTHAELMAHDSLYAELASTQLIAFRRRHGPSAPVPEC</sequence>
<keyword evidence="11" id="KW-0378">Hydrolase</keyword>
<name>A0ABY3YT57_STRRM</name>
<dbReference type="Gene3D" id="1.20.1560.10">
    <property type="entry name" value="ABC transporter type 1, transmembrane domain"/>
    <property type="match status" value="2"/>
</dbReference>
<dbReference type="Pfam" id="PF00005">
    <property type="entry name" value="ABC_tran"/>
    <property type="match status" value="1"/>
</dbReference>
<organism evidence="11 12">
    <name type="scientific">Streptomyces rimosus subsp. rimosus</name>
    <dbReference type="NCBI Taxonomy" id="132474"/>
    <lineage>
        <taxon>Bacteria</taxon>
        <taxon>Bacillati</taxon>
        <taxon>Actinomycetota</taxon>
        <taxon>Actinomycetes</taxon>
        <taxon>Kitasatosporales</taxon>
        <taxon>Streptomycetaceae</taxon>
        <taxon>Streptomyces</taxon>
    </lineage>
</organism>
<feature type="transmembrane region" description="Helical" evidence="8">
    <location>
        <begin position="161"/>
        <end position="179"/>
    </location>
</feature>
<evidence type="ECO:0000259" key="9">
    <source>
        <dbReference type="PROSITE" id="PS50893"/>
    </source>
</evidence>
<evidence type="ECO:0000256" key="6">
    <source>
        <dbReference type="ARBA" id="ARBA00023136"/>
    </source>
</evidence>
<feature type="transmembrane region" description="Helical" evidence="8">
    <location>
        <begin position="185"/>
        <end position="204"/>
    </location>
</feature>
<dbReference type="PROSITE" id="PS50929">
    <property type="entry name" value="ABC_TM1F"/>
    <property type="match status" value="1"/>
</dbReference>
<dbReference type="InterPro" id="IPR003439">
    <property type="entry name" value="ABC_transporter-like_ATP-bd"/>
</dbReference>
<evidence type="ECO:0000256" key="4">
    <source>
        <dbReference type="ARBA" id="ARBA00022840"/>
    </source>
</evidence>
<feature type="transmembrane region" description="Helical" evidence="8">
    <location>
        <begin position="49"/>
        <end position="68"/>
    </location>
</feature>
<dbReference type="SMART" id="SM00382">
    <property type="entry name" value="AAA"/>
    <property type="match status" value="1"/>
</dbReference>
<feature type="compositionally biased region" description="Gly residues" evidence="7">
    <location>
        <begin position="353"/>
        <end position="373"/>
    </location>
</feature>
<evidence type="ECO:0000259" key="10">
    <source>
        <dbReference type="PROSITE" id="PS50929"/>
    </source>
</evidence>
<dbReference type="PANTHER" id="PTHR43394:SF1">
    <property type="entry name" value="ATP-BINDING CASSETTE SUB-FAMILY B MEMBER 10, MITOCHONDRIAL"/>
    <property type="match status" value="1"/>
</dbReference>
<keyword evidence="4 11" id="KW-0067">ATP-binding</keyword>
<evidence type="ECO:0000256" key="1">
    <source>
        <dbReference type="ARBA" id="ARBA00004651"/>
    </source>
</evidence>
<dbReference type="PANTHER" id="PTHR43394">
    <property type="entry name" value="ATP-DEPENDENT PERMEASE MDL1, MITOCHONDRIAL"/>
    <property type="match status" value="1"/>
</dbReference>
<dbReference type="EMBL" id="CP094298">
    <property type="protein sequence ID" value="UNZ00940.1"/>
    <property type="molecule type" value="Genomic_DNA"/>
</dbReference>
<dbReference type="CDD" id="cd18551">
    <property type="entry name" value="ABC_6TM_LmrA_like"/>
    <property type="match status" value="1"/>
</dbReference>
<dbReference type="SUPFAM" id="SSF90123">
    <property type="entry name" value="ABC transporter transmembrane region"/>
    <property type="match status" value="1"/>
</dbReference>
<dbReference type="GO" id="GO:0005524">
    <property type="term" value="F:ATP binding"/>
    <property type="evidence" value="ECO:0007669"/>
    <property type="project" value="UniProtKB-KW"/>
</dbReference>
<dbReference type="Pfam" id="PF00664">
    <property type="entry name" value="ABC_membrane"/>
    <property type="match status" value="1"/>
</dbReference>
<dbReference type="InterPro" id="IPR036640">
    <property type="entry name" value="ABC1_TM_sf"/>
</dbReference>
<evidence type="ECO:0000313" key="12">
    <source>
        <dbReference type="Proteomes" id="UP000829494"/>
    </source>
</evidence>
<feature type="region of interest" description="Disordered" evidence="7">
    <location>
        <begin position="343"/>
        <end position="396"/>
    </location>
</feature>
<reference evidence="11 12" key="1">
    <citation type="submission" date="2022-03" db="EMBL/GenBank/DDBJ databases">
        <title>Complete genome of Streptomyces rimosus ssp. rimosus R7 (=ATCC 10970).</title>
        <authorList>
            <person name="Beganovic S."/>
            <person name="Ruckert C."/>
            <person name="Busche T."/>
            <person name="Kalinowski J."/>
            <person name="Wittmann C."/>
        </authorList>
    </citation>
    <scope>NUCLEOTIDE SEQUENCE [LARGE SCALE GENOMIC DNA]</scope>
    <source>
        <strain evidence="11 12">R7</strain>
    </source>
</reference>
<dbReference type="InterPro" id="IPR039421">
    <property type="entry name" value="Type_1_exporter"/>
</dbReference>
<feature type="transmembrane region" description="Helical" evidence="8">
    <location>
        <begin position="88"/>
        <end position="108"/>
    </location>
</feature>
<dbReference type="InterPro" id="IPR027417">
    <property type="entry name" value="P-loop_NTPase"/>
</dbReference>
<dbReference type="SUPFAM" id="SSF52540">
    <property type="entry name" value="P-loop containing nucleoside triphosphate hydrolases"/>
    <property type="match status" value="1"/>
</dbReference>
<keyword evidence="5 8" id="KW-1133">Transmembrane helix</keyword>
<dbReference type="Proteomes" id="UP000829494">
    <property type="component" value="Chromosome"/>
</dbReference>
<feature type="domain" description="ABC transmembrane type-1" evidence="10">
    <location>
        <begin position="50"/>
        <end position="328"/>
    </location>
</feature>
<dbReference type="Gene3D" id="3.40.50.300">
    <property type="entry name" value="P-loop containing nucleotide triphosphate hydrolases"/>
    <property type="match status" value="1"/>
</dbReference>
<dbReference type="PROSITE" id="PS50893">
    <property type="entry name" value="ABC_TRANSPORTER_2"/>
    <property type="match status" value="1"/>
</dbReference>
<feature type="transmembrane region" description="Helical" evidence="8">
    <location>
        <begin position="264"/>
        <end position="287"/>
    </location>
</feature>
<feature type="compositionally biased region" description="Acidic residues" evidence="7">
    <location>
        <begin position="343"/>
        <end position="352"/>
    </location>
</feature>
<dbReference type="InterPro" id="IPR017871">
    <property type="entry name" value="ABC_transporter-like_CS"/>
</dbReference>
<keyword evidence="6 8" id="KW-0472">Membrane</keyword>